<sequence length="171" mass="19943">MLLRKPISNTKRFFERTIESVKSLFSCANYQKLPKSKPSPYNNPNLHPYVTVRGAGMIDYLQPITMFDDLDNLYADYTKKTSTVTPVKEKKKKKKSDGQVVYGMSERGRSCLVAEKLKELEMIDNSNVDHLEDIEELLHYHARLTCPAYRHIVDNFFFDIYSEFFASKQEI</sequence>
<evidence type="ECO:0000313" key="1">
    <source>
        <dbReference type="EMBL" id="KAF5742968.1"/>
    </source>
</evidence>
<dbReference type="AlphaFoldDB" id="A0A7J7D9L7"/>
<dbReference type="InParanoid" id="A0A7J7D9L7"/>
<dbReference type="PANTHER" id="PTHR35461">
    <property type="entry name" value="BNAANNG14610D PROTEIN"/>
    <property type="match status" value="1"/>
</dbReference>
<dbReference type="PANTHER" id="PTHR35461:SF3">
    <property type="entry name" value="OVATE DOMAIN-CONTAINING PROTEIN"/>
    <property type="match status" value="1"/>
</dbReference>
<keyword evidence="2" id="KW-1185">Reference proteome</keyword>
<name>A0A7J7D9L7_TRIWF</name>
<organism evidence="1 2">
    <name type="scientific">Tripterygium wilfordii</name>
    <name type="common">Thunder God vine</name>
    <dbReference type="NCBI Taxonomy" id="458696"/>
    <lineage>
        <taxon>Eukaryota</taxon>
        <taxon>Viridiplantae</taxon>
        <taxon>Streptophyta</taxon>
        <taxon>Embryophyta</taxon>
        <taxon>Tracheophyta</taxon>
        <taxon>Spermatophyta</taxon>
        <taxon>Magnoliopsida</taxon>
        <taxon>eudicotyledons</taxon>
        <taxon>Gunneridae</taxon>
        <taxon>Pentapetalae</taxon>
        <taxon>rosids</taxon>
        <taxon>fabids</taxon>
        <taxon>Celastrales</taxon>
        <taxon>Celastraceae</taxon>
        <taxon>Tripterygium</taxon>
    </lineage>
</organism>
<protein>
    <submittedName>
        <fullName evidence="1">Uncharacterized protein</fullName>
    </submittedName>
</protein>
<dbReference type="OrthoDB" id="1928787at2759"/>
<accession>A0A7J7D9L7</accession>
<gene>
    <name evidence="1" type="ORF">HS088_TW09G01030</name>
</gene>
<comment type="caution">
    <text evidence="1">The sequence shown here is derived from an EMBL/GenBank/DDBJ whole genome shotgun (WGS) entry which is preliminary data.</text>
</comment>
<dbReference type="EMBL" id="JAAARO010000009">
    <property type="protein sequence ID" value="KAF5742968.1"/>
    <property type="molecule type" value="Genomic_DNA"/>
</dbReference>
<proteinExistence type="predicted"/>
<reference evidence="1 2" key="1">
    <citation type="journal article" date="2020" name="Nat. Commun.">
        <title>Genome of Tripterygium wilfordii and identification of cytochrome P450 involved in triptolide biosynthesis.</title>
        <authorList>
            <person name="Tu L."/>
            <person name="Su P."/>
            <person name="Zhang Z."/>
            <person name="Gao L."/>
            <person name="Wang J."/>
            <person name="Hu T."/>
            <person name="Zhou J."/>
            <person name="Zhang Y."/>
            <person name="Zhao Y."/>
            <person name="Liu Y."/>
            <person name="Song Y."/>
            <person name="Tong Y."/>
            <person name="Lu Y."/>
            <person name="Yang J."/>
            <person name="Xu C."/>
            <person name="Jia M."/>
            <person name="Peters R.J."/>
            <person name="Huang L."/>
            <person name="Gao W."/>
        </authorList>
    </citation>
    <scope>NUCLEOTIDE SEQUENCE [LARGE SCALE GENOMIC DNA]</scope>
    <source>
        <strain evidence="2">cv. XIE 37</strain>
        <tissue evidence="1">Leaf</tissue>
    </source>
</reference>
<dbReference type="Proteomes" id="UP000593562">
    <property type="component" value="Unassembled WGS sequence"/>
</dbReference>
<evidence type="ECO:0000313" key="2">
    <source>
        <dbReference type="Proteomes" id="UP000593562"/>
    </source>
</evidence>